<feature type="compositionally biased region" description="Basic residues" evidence="1">
    <location>
        <begin position="135"/>
        <end position="145"/>
    </location>
</feature>
<reference evidence="3 4" key="1">
    <citation type="submission" date="2019-03" db="EMBL/GenBank/DDBJ databases">
        <authorList>
            <person name="Sebastian G."/>
            <person name="Baumann P."/>
            <person name="Ruckert C."/>
            <person name="Kalinowski J."/>
            <person name="Nebel B."/>
            <person name="Takors R."/>
            <person name="Blombach B."/>
        </authorList>
    </citation>
    <scope>NUCLEOTIDE SEQUENCE [LARGE SCALE GENOMIC DNA]</scope>
    <source>
        <strain evidence="3 4">DSM 1084</strain>
    </source>
</reference>
<accession>A0A4P6X4B7</accession>
<evidence type="ECO:0000256" key="2">
    <source>
        <dbReference type="SAM" id="SignalP"/>
    </source>
</evidence>
<evidence type="ECO:0000256" key="1">
    <source>
        <dbReference type="SAM" id="MobiDB-lite"/>
    </source>
</evidence>
<evidence type="ECO:0000313" key="3">
    <source>
        <dbReference type="EMBL" id="QBM29685.1"/>
    </source>
</evidence>
<dbReference type="AlphaFoldDB" id="A0A4P6X4B7"/>
<dbReference type="Pfam" id="PF05387">
    <property type="entry name" value="Chorion_3"/>
    <property type="match status" value="1"/>
</dbReference>
<sequence length="145" mass="15718" precursor="true">MNTLSPSLRRTSAWARGLAAVSLVAGAWALSTAASQAHARDVYWSVGVNSPGVSIGASNAPVVVHQPPAYYYAPPPVVVQPAPVYYHRPPAVVYGPPVVYAPPRPVVIGGHWRDRPGRWDDRGHGHGHWHDRGRGHGRGHHKDRD</sequence>
<dbReference type="EMBL" id="CP037867">
    <property type="protein sequence ID" value="QBM29685.1"/>
    <property type="molecule type" value="Genomic_DNA"/>
</dbReference>
<feature type="signal peptide" evidence="2">
    <location>
        <begin position="1"/>
        <end position="39"/>
    </location>
</feature>
<dbReference type="InterPro" id="IPR008449">
    <property type="entry name" value="Chorion_S36/S28"/>
</dbReference>
<keyword evidence="4" id="KW-1185">Reference proteome</keyword>
<feature type="region of interest" description="Disordered" evidence="1">
    <location>
        <begin position="123"/>
        <end position="145"/>
    </location>
</feature>
<gene>
    <name evidence="3" type="ORF">HPF_18475</name>
</gene>
<proteinExistence type="predicted"/>
<organism evidence="3 4">
    <name type="scientific">Hydrogenophaga pseudoflava</name>
    <name type="common">Pseudomonas carboxydoflava</name>
    <dbReference type="NCBI Taxonomy" id="47421"/>
    <lineage>
        <taxon>Bacteria</taxon>
        <taxon>Pseudomonadati</taxon>
        <taxon>Pseudomonadota</taxon>
        <taxon>Betaproteobacteria</taxon>
        <taxon>Burkholderiales</taxon>
        <taxon>Comamonadaceae</taxon>
        <taxon>Hydrogenophaga</taxon>
    </lineage>
</organism>
<feature type="chain" id="PRO_5020953353" evidence="2">
    <location>
        <begin position="40"/>
        <end position="145"/>
    </location>
</feature>
<feature type="compositionally biased region" description="Basic and acidic residues" evidence="1">
    <location>
        <begin position="123"/>
        <end position="134"/>
    </location>
</feature>
<protein>
    <submittedName>
        <fullName evidence="3">Chorion family 3</fullName>
    </submittedName>
</protein>
<evidence type="ECO:0000313" key="4">
    <source>
        <dbReference type="Proteomes" id="UP000293912"/>
    </source>
</evidence>
<name>A0A4P6X4B7_HYDPS</name>
<dbReference type="KEGG" id="hpse:HPF_18475"/>
<keyword evidence="2" id="KW-0732">Signal</keyword>
<dbReference type="Proteomes" id="UP000293912">
    <property type="component" value="Chromosome"/>
</dbReference>
<dbReference type="RefSeq" id="WP_133157481.1">
    <property type="nucleotide sequence ID" value="NZ_CP037867.1"/>
</dbReference>